<comment type="caution">
    <text evidence="2">The sequence shown here is derived from an EMBL/GenBank/DDBJ whole genome shotgun (WGS) entry which is preliminary data.</text>
</comment>
<sequence length="210" mass="24387">MNKQTKTQAQKIAKEVNFLENLKDLGGSTYDSFKKDLIQGTSQEFINQVLGRKPEKNFSGEFYAGETLEIDTVTRENFEAQKKLEKQITFERRLLDEERHIVESKMNELKIRLYAVTQEVTYIAQSTPRLIEELEVAAIQAPVNPGIYHVLFFENLLEFLKSFKQGIEDSIVWLSALNKKGQKKNFWSFYKQYKGKFLLSGEHFSQRSAG</sequence>
<name>A0A1F7YCG7_9BACT</name>
<evidence type="ECO:0000313" key="2">
    <source>
        <dbReference type="EMBL" id="OGM25024.1"/>
    </source>
</evidence>
<evidence type="ECO:0000313" key="3">
    <source>
        <dbReference type="Proteomes" id="UP000178851"/>
    </source>
</evidence>
<protein>
    <recommendedName>
        <fullName evidence="1">DUF5660 domain-containing protein</fullName>
    </recommendedName>
</protein>
<gene>
    <name evidence="2" type="ORF">A2627_05150</name>
</gene>
<dbReference type="Pfam" id="PF18904">
    <property type="entry name" value="DUF5660"/>
    <property type="match status" value="1"/>
</dbReference>
<organism evidence="2 3">
    <name type="scientific">Candidatus Woesebacteria bacterium RIFCSPHIGHO2_01_FULL_39_28</name>
    <dbReference type="NCBI Taxonomy" id="1802496"/>
    <lineage>
        <taxon>Bacteria</taxon>
        <taxon>Candidatus Woeseibacteriota</taxon>
    </lineage>
</organism>
<evidence type="ECO:0000259" key="1">
    <source>
        <dbReference type="Pfam" id="PF18904"/>
    </source>
</evidence>
<reference evidence="2 3" key="1">
    <citation type="journal article" date="2016" name="Nat. Commun.">
        <title>Thousands of microbial genomes shed light on interconnected biogeochemical processes in an aquifer system.</title>
        <authorList>
            <person name="Anantharaman K."/>
            <person name="Brown C.T."/>
            <person name="Hug L.A."/>
            <person name="Sharon I."/>
            <person name="Castelle C.J."/>
            <person name="Probst A.J."/>
            <person name="Thomas B.C."/>
            <person name="Singh A."/>
            <person name="Wilkins M.J."/>
            <person name="Karaoz U."/>
            <person name="Brodie E.L."/>
            <person name="Williams K.H."/>
            <person name="Hubbard S.S."/>
            <person name="Banfield J.F."/>
        </authorList>
    </citation>
    <scope>NUCLEOTIDE SEQUENCE [LARGE SCALE GENOMIC DNA]</scope>
</reference>
<dbReference type="AlphaFoldDB" id="A0A1F7YCG7"/>
<dbReference type="InterPro" id="IPR043719">
    <property type="entry name" value="DUF5660"/>
</dbReference>
<dbReference type="Proteomes" id="UP000178851">
    <property type="component" value="Unassembled WGS sequence"/>
</dbReference>
<proteinExistence type="predicted"/>
<dbReference type="EMBL" id="MGGI01000024">
    <property type="protein sequence ID" value="OGM25024.1"/>
    <property type="molecule type" value="Genomic_DNA"/>
</dbReference>
<feature type="domain" description="DUF5660" evidence="1">
    <location>
        <begin position="105"/>
        <end position="210"/>
    </location>
</feature>
<accession>A0A1F7YCG7</accession>